<proteinExistence type="predicted"/>
<sequence>MLGDDTDAEFNQCHADVFRAEFEESLIHTLKNPIPRIFDIPTAYPSTVATEYELKGQFKAINKMQGLCFGELTQLTGERDRNPFGAPDNVGLVLVQIPEQEMHDEEDAIARERERERLEEEGYTL</sequence>
<protein>
    <submittedName>
        <fullName evidence="1">Uncharacterized protein</fullName>
    </submittedName>
</protein>
<evidence type="ECO:0000313" key="1">
    <source>
        <dbReference type="EMBL" id="GIQ79788.1"/>
    </source>
</evidence>
<gene>
    <name evidence="1" type="ORF">KIPB_000487</name>
</gene>
<organism evidence="1 2">
    <name type="scientific">Kipferlia bialata</name>
    <dbReference type="NCBI Taxonomy" id="797122"/>
    <lineage>
        <taxon>Eukaryota</taxon>
        <taxon>Metamonada</taxon>
        <taxon>Carpediemonas-like organisms</taxon>
        <taxon>Kipferlia</taxon>
    </lineage>
</organism>
<name>A0A9K3CME4_9EUKA</name>
<accession>A0A9K3CME4</accession>
<keyword evidence="2" id="KW-1185">Reference proteome</keyword>
<dbReference type="Proteomes" id="UP000265618">
    <property type="component" value="Unassembled WGS sequence"/>
</dbReference>
<dbReference type="EMBL" id="BDIP01000055">
    <property type="protein sequence ID" value="GIQ79788.1"/>
    <property type="molecule type" value="Genomic_DNA"/>
</dbReference>
<dbReference type="AlphaFoldDB" id="A0A9K3CME4"/>
<evidence type="ECO:0000313" key="2">
    <source>
        <dbReference type="Proteomes" id="UP000265618"/>
    </source>
</evidence>
<reference evidence="1 2" key="1">
    <citation type="journal article" date="2018" name="PLoS ONE">
        <title>The draft genome of Kipferlia bialata reveals reductive genome evolution in fornicate parasites.</title>
        <authorList>
            <person name="Tanifuji G."/>
            <person name="Takabayashi S."/>
            <person name="Kume K."/>
            <person name="Takagi M."/>
            <person name="Nakayama T."/>
            <person name="Kamikawa R."/>
            <person name="Inagaki Y."/>
            <person name="Hashimoto T."/>
        </authorList>
    </citation>
    <scope>NUCLEOTIDE SEQUENCE [LARGE SCALE GENOMIC DNA]</scope>
    <source>
        <strain evidence="1">NY0173</strain>
    </source>
</reference>
<comment type="caution">
    <text evidence="1">The sequence shown here is derived from an EMBL/GenBank/DDBJ whole genome shotgun (WGS) entry which is preliminary data.</text>
</comment>